<feature type="region of interest" description="Disordered" evidence="2">
    <location>
        <begin position="167"/>
        <end position="242"/>
    </location>
</feature>
<feature type="coiled-coil region" evidence="1">
    <location>
        <begin position="80"/>
        <end position="107"/>
    </location>
</feature>
<comment type="caution">
    <text evidence="3">The sequence shown here is derived from an EMBL/GenBank/DDBJ whole genome shotgun (WGS) entry which is preliminary data.</text>
</comment>
<organism evidence="3">
    <name type="scientific">Tanacetum cinerariifolium</name>
    <name type="common">Dalmatian daisy</name>
    <name type="synonym">Chrysanthemum cinerariifolium</name>
    <dbReference type="NCBI Taxonomy" id="118510"/>
    <lineage>
        <taxon>Eukaryota</taxon>
        <taxon>Viridiplantae</taxon>
        <taxon>Streptophyta</taxon>
        <taxon>Embryophyta</taxon>
        <taxon>Tracheophyta</taxon>
        <taxon>Spermatophyta</taxon>
        <taxon>Magnoliopsida</taxon>
        <taxon>eudicotyledons</taxon>
        <taxon>Gunneridae</taxon>
        <taxon>Pentapetalae</taxon>
        <taxon>asterids</taxon>
        <taxon>campanulids</taxon>
        <taxon>Asterales</taxon>
        <taxon>Asteraceae</taxon>
        <taxon>Asteroideae</taxon>
        <taxon>Anthemideae</taxon>
        <taxon>Anthemidinae</taxon>
        <taxon>Tanacetum</taxon>
    </lineage>
</organism>
<keyword evidence="1" id="KW-0175">Coiled coil</keyword>
<feature type="compositionally biased region" description="Polar residues" evidence="2">
    <location>
        <begin position="177"/>
        <end position="201"/>
    </location>
</feature>
<sequence>MAKSSSKNEVFDNFLCSKDCKKNTETLNKKITDLSNKLFDANNMIYHYKLALAQVESRLIEYKEREVKYCEKIKTLEFYNESNNECIEILKKKLETLKEENKGVDGKLAGLLKASKDLDNLIESQRSDKNKDGLGYSVVPPLPAQLYLSPNKDLSWTGLPKCADDTVTDYSRPSPIVESTSGEDQNKNSSASENGESTDSILSKPAVKFVNASERKREKKGTSRSQNKTHESFTPRPAAYRPFRPPVRPMRSNMNSAQPNKTTFNKQAHSYANKPFQRISAVRSQYKALWVPTVNRNFPHVNRKFPTGNSNVSTVCCCCSRHVNTARLNAVINRRNWVNDVKASARWVWKPIKSISASIILKRYDYVDVRGISRSVMAWVPKKD</sequence>
<evidence type="ECO:0000256" key="1">
    <source>
        <dbReference type="SAM" id="Coils"/>
    </source>
</evidence>
<gene>
    <name evidence="3" type="ORF">Tci_044341</name>
</gene>
<accession>A0A6L2MEG2</accession>
<protein>
    <submittedName>
        <fullName evidence="3">Uncharacterized protein</fullName>
    </submittedName>
</protein>
<dbReference type="AlphaFoldDB" id="A0A6L2MEG2"/>
<proteinExistence type="predicted"/>
<name>A0A6L2MEG2_TANCI</name>
<evidence type="ECO:0000313" key="3">
    <source>
        <dbReference type="EMBL" id="GEU72363.1"/>
    </source>
</evidence>
<evidence type="ECO:0000256" key="2">
    <source>
        <dbReference type="SAM" id="MobiDB-lite"/>
    </source>
</evidence>
<dbReference type="EMBL" id="BKCJ010006478">
    <property type="protein sequence ID" value="GEU72363.1"/>
    <property type="molecule type" value="Genomic_DNA"/>
</dbReference>
<reference evidence="3" key="1">
    <citation type="journal article" date="2019" name="Sci. Rep.">
        <title>Draft genome of Tanacetum cinerariifolium, the natural source of mosquito coil.</title>
        <authorList>
            <person name="Yamashiro T."/>
            <person name="Shiraishi A."/>
            <person name="Satake H."/>
            <person name="Nakayama K."/>
        </authorList>
    </citation>
    <scope>NUCLEOTIDE SEQUENCE</scope>
</reference>